<evidence type="ECO:0000259" key="1">
    <source>
        <dbReference type="Pfam" id="PF13454"/>
    </source>
</evidence>
<accession>A0A3N5BCR3</accession>
<dbReference type="RefSeq" id="WP_123808281.1">
    <property type="nucleotide sequence ID" value="NZ_RKRK01000004.1"/>
</dbReference>
<gene>
    <name evidence="2" type="ORF">EDD62_1542</name>
</gene>
<dbReference type="InterPro" id="IPR052189">
    <property type="entry name" value="L-asp_N-monooxygenase_NS-form"/>
</dbReference>
<dbReference type="Gene3D" id="3.50.50.60">
    <property type="entry name" value="FAD/NAD(P)-binding domain"/>
    <property type="match status" value="1"/>
</dbReference>
<organism evidence="2 3">
    <name type="scientific">Abyssicoccus albus</name>
    <dbReference type="NCBI Taxonomy" id="1817405"/>
    <lineage>
        <taxon>Bacteria</taxon>
        <taxon>Bacillati</taxon>
        <taxon>Bacillota</taxon>
        <taxon>Bacilli</taxon>
        <taxon>Bacillales</taxon>
        <taxon>Abyssicoccaceae</taxon>
    </lineage>
</organism>
<dbReference type="EMBL" id="RKRK01000004">
    <property type="protein sequence ID" value="RPF55217.1"/>
    <property type="molecule type" value="Genomic_DNA"/>
</dbReference>
<dbReference type="Pfam" id="PF13454">
    <property type="entry name" value="NAD_binding_9"/>
    <property type="match status" value="1"/>
</dbReference>
<dbReference type="InterPro" id="IPR036188">
    <property type="entry name" value="FAD/NAD-bd_sf"/>
</dbReference>
<feature type="domain" description="FAD-dependent urate hydroxylase HpyO/Asp monooxygenase CreE-like FAD/NAD(P)-binding" evidence="1">
    <location>
        <begin position="5"/>
        <end position="151"/>
    </location>
</feature>
<dbReference type="SUPFAM" id="SSF51905">
    <property type="entry name" value="FAD/NAD(P)-binding domain"/>
    <property type="match status" value="1"/>
</dbReference>
<dbReference type="PANTHER" id="PTHR40254:SF1">
    <property type="entry name" value="BLR0577 PROTEIN"/>
    <property type="match status" value="1"/>
</dbReference>
<comment type="caution">
    <text evidence="2">The sequence shown here is derived from an EMBL/GenBank/DDBJ whole genome shotgun (WGS) entry which is preliminary data.</text>
</comment>
<dbReference type="InterPro" id="IPR038732">
    <property type="entry name" value="HpyO/CreE_NAD-binding"/>
</dbReference>
<evidence type="ECO:0000313" key="2">
    <source>
        <dbReference type="EMBL" id="RPF55217.1"/>
    </source>
</evidence>
<keyword evidence="3" id="KW-1185">Reference proteome</keyword>
<protein>
    <submittedName>
        <fullName evidence="2">Putative NAD(P)/FAD-binding protein YdhS</fullName>
    </submittedName>
</protein>
<dbReference type="PANTHER" id="PTHR40254">
    <property type="entry name" value="BLR0577 PROTEIN"/>
    <property type="match status" value="1"/>
</dbReference>
<dbReference type="AlphaFoldDB" id="A0A3N5BCR3"/>
<reference evidence="2 3" key="1">
    <citation type="submission" date="2018-11" db="EMBL/GenBank/DDBJ databases">
        <title>Genomic Encyclopedia of Type Strains, Phase IV (KMG-IV): sequencing the most valuable type-strain genomes for metagenomic binning, comparative biology and taxonomic classification.</title>
        <authorList>
            <person name="Goeker M."/>
        </authorList>
    </citation>
    <scope>NUCLEOTIDE SEQUENCE [LARGE SCALE GENOMIC DNA]</scope>
    <source>
        <strain evidence="2 3">DSM 29158</strain>
    </source>
</reference>
<sequence>MKVGIVGFGLSGVSVLHELASYPLFKEMDIYIFDKPSRFAKGEPFEDDDKTLLLNMERKDMNFKAHTTPLTFDSYVNLHHPQYQSLNYLPRKFFGEYLYSQYEALYDNIGDGITEVYQRVDSIERNNDGSFDLNVNDAIYRVDALFLCIGTLPLHDPYELQGTPGYHYLPYPLNKNITNINDDEHIGILGSGLASIDIMRYLIINSYNQHIHIVSRGGEMPAVRGYEQDVSLKYFILEDLKNYVDDYETIPLNVLIKWFIEECELNGIPYKSLVHRKQGQVTEELQYDLEHLDEVGRYQSLIKAVNPVISFIWIHMTIDDRKKFLAEYGDALKLDLSPMPPHVAAWIIEQIEEGSIKSYEDVEQIESTEQGFKIHFDSSQEDLMVNRLINATGQILNIESLNEDHILHQLYKQRVIDDHPLGGINVEPSSQCVIKPDGEVLNQFMVLGHTTSGVNYVSNSVSILQKQAAQVVRHWMNN</sequence>
<dbReference type="Proteomes" id="UP000277108">
    <property type="component" value="Unassembled WGS sequence"/>
</dbReference>
<dbReference type="OrthoDB" id="2211465at2"/>
<evidence type="ECO:0000313" key="3">
    <source>
        <dbReference type="Proteomes" id="UP000277108"/>
    </source>
</evidence>
<name>A0A3N5BCR3_9BACL</name>
<proteinExistence type="predicted"/>